<dbReference type="Proteomes" id="UP000777438">
    <property type="component" value="Unassembled WGS sequence"/>
</dbReference>
<evidence type="ECO:0008006" key="3">
    <source>
        <dbReference type="Google" id="ProtNLM"/>
    </source>
</evidence>
<proteinExistence type="predicted"/>
<keyword evidence="2" id="KW-1185">Reference proteome</keyword>
<dbReference type="EMBL" id="JAGPYM010000008">
    <property type="protein sequence ID" value="KAH6891481.1"/>
    <property type="molecule type" value="Genomic_DNA"/>
</dbReference>
<comment type="caution">
    <text evidence="1">The sequence shown here is derived from an EMBL/GenBank/DDBJ whole genome shotgun (WGS) entry which is preliminary data.</text>
</comment>
<name>A0A9P8W6G9_9HYPO</name>
<dbReference type="GO" id="GO:0004622">
    <property type="term" value="F:phosphatidylcholine lysophospholipase activity"/>
    <property type="evidence" value="ECO:0007669"/>
    <property type="project" value="TreeGrafter"/>
</dbReference>
<accession>A0A9P8W6G9</accession>
<organism evidence="1 2">
    <name type="scientific">Thelonectria olida</name>
    <dbReference type="NCBI Taxonomy" id="1576542"/>
    <lineage>
        <taxon>Eukaryota</taxon>
        <taxon>Fungi</taxon>
        <taxon>Dikarya</taxon>
        <taxon>Ascomycota</taxon>
        <taxon>Pezizomycotina</taxon>
        <taxon>Sordariomycetes</taxon>
        <taxon>Hypocreomycetidae</taxon>
        <taxon>Hypocreales</taxon>
        <taxon>Nectriaceae</taxon>
        <taxon>Thelonectria</taxon>
    </lineage>
</organism>
<sequence>MTRLAEPGDFYLRVMPLGASITAAERWKVNMVGNFNHGSMNDNDHEGVSGDQVSQVSTRARKTTDIWLPNVVLLNAGTNDAVQGGSTESVSGTGGRVRELIDGVFSEVSDAVVTMSTLIPNSLNQKNVDYVDQYRNLYREYVPLGEDGNEKEDPIVKAVLADMADGFITIVLGEKAEYWQDMDSGARSSSGSDLKRSSWACREASICTSRTREDRNAPTRLGQIPLLGTSVLPFYVMFHDDLCGGDDGDISDPGLPGYAPNPVDEEPADPDAHWFCGGNGATWTPDLWNDLGSSNKSRSELHLGVEASWPTGAKGVPRVITQYNSLMNDNAWNWLAQAVLRPSQQGQRMPGNPRKSLLALCHAQLRQIPPASTRLKYSQCFGGKRYGTDHAVACQPGKNYVIVSTVLWHLFCHDSWANVVFYLPRFAPQQTIWAERLAIRLYLACRRSNDEASLKKHDLDHAKVIAAAETTQKRANAFVPRCLSGSTDLFSNVIESPGENIPDDLLYFNVPVCDLDGLGELDYHNCKEAGSTDKYVKDCVLLIIAPNCKKRKLGGSEWPYVYDV</sequence>
<dbReference type="InterPro" id="IPR036514">
    <property type="entry name" value="SGNH_hydro_sf"/>
</dbReference>
<gene>
    <name evidence="1" type="ORF">B0T10DRAFT_595733</name>
</gene>
<dbReference type="AlphaFoldDB" id="A0A9P8W6G9"/>
<dbReference type="InterPro" id="IPR051532">
    <property type="entry name" value="Ester_Hydrolysis_Enzymes"/>
</dbReference>
<protein>
    <recommendedName>
        <fullName evidence="3">SGNH hydrolase-type esterase domain-containing protein</fullName>
    </recommendedName>
</protein>
<dbReference type="SUPFAM" id="SSF52266">
    <property type="entry name" value="SGNH hydrolase"/>
    <property type="match status" value="1"/>
</dbReference>
<dbReference type="OrthoDB" id="3915838at2759"/>
<dbReference type="PANTHER" id="PTHR30383">
    <property type="entry name" value="THIOESTERASE 1/PROTEASE 1/LYSOPHOSPHOLIPASE L1"/>
    <property type="match status" value="1"/>
</dbReference>
<evidence type="ECO:0000313" key="1">
    <source>
        <dbReference type="EMBL" id="KAH6891481.1"/>
    </source>
</evidence>
<dbReference type="PANTHER" id="PTHR30383:SF31">
    <property type="entry name" value="SGNH HYDROLASE-TYPE ESTERASE DOMAIN-CONTAINING PROTEIN-RELATED"/>
    <property type="match status" value="1"/>
</dbReference>
<evidence type="ECO:0000313" key="2">
    <source>
        <dbReference type="Proteomes" id="UP000777438"/>
    </source>
</evidence>
<dbReference type="Gene3D" id="3.40.50.1110">
    <property type="entry name" value="SGNH hydrolase"/>
    <property type="match status" value="1"/>
</dbReference>
<reference evidence="1 2" key="1">
    <citation type="journal article" date="2021" name="Nat. Commun.">
        <title>Genetic determinants of endophytism in the Arabidopsis root mycobiome.</title>
        <authorList>
            <person name="Mesny F."/>
            <person name="Miyauchi S."/>
            <person name="Thiergart T."/>
            <person name="Pickel B."/>
            <person name="Atanasova L."/>
            <person name="Karlsson M."/>
            <person name="Huettel B."/>
            <person name="Barry K.W."/>
            <person name="Haridas S."/>
            <person name="Chen C."/>
            <person name="Bauer D."/>
            <person name="Andreopoulos W."/>
            <person name="Pangilinan J."/>
            <person name="LaButti K."/>
            <person name="Riley R."/>
            <person name="Lipzen A."/>
            <person name="Clum A."/>
            <person name="Drula E."/>
            <person name="Henrissat B."/>
            <person name="Kohler A."/>
            <person name="Grigoriev I.V."/>
            <person name="Martin F.M."/>
            <person name="Hacquard S."/>
        </authorList>
    </citation>
    <scope>NUCLEOTIDE SEQUENCE [LARGE SCALE GENOMIC DNA]</scope>
    <source>
        <strain evidence="1 2">MPI-CAGE-CH-0241</strain>
    </source>
</reference>